<name>A0A5B8MIG4_9CHLO</name>
<feature type="compositionally biased region" description="Basic and acidic residues" evidence="1">
    <location>
        <begin position="209"/>
        <end position="220"/>
    </location>
</feature>
<feature type="compositionally biased region" description="Polar residues" evidence="1">
    <location>
        <begin position="81"/>
        <end position="96"/>
    </location>
</feature>
<protein>
    <submittedName>
        <fullName evidence="2">Uncharacterized protein</fullName>
    </submittedName>
</protein>
<reference evidence="2 3" key="1">
    <citation type="submission" date="2018-07" db="EMBL/GenBank/DDBJ databases">
        <title>The complete nuclear genome of the prasinophyte Chloropicon primus (CCMP1205).</title>
        <authorList>
            <person name="Pombert J.-F."/>
            <person name="Otis C."/>
            <person name="Turmel M."/>
            <person name="Lemieux C."/>
        </authorList>
    </citation>
    <scope>NUCLEOTIDE SEQUENCE [LARGE SCALE GENOMIC DNA]</scope>
    <source>
        <strain evidence="2 3">CCMP1205</strain>
    </source>
</reference>
<dbReference type="AlphaFoldDB" id="A0A5B8MIG4"/>
<accession>A0A5B8MIG4</accession>
<dbReference type="Proteomes" id="UP000316726">
    <property type="component" value="Chromosome 4"/>
</dbReference>
<sequence length="833" mass="91444">MSEPQGSDADENKPSGFSVVTDSLSQTRLEHFDRKINFKLPSLGKGAENENGGDAEDSEGILFSGLSYNKLPDLGVGIGQPSKQQSYVKASFTSVVPTPERGRPPLEESKVRNVQEVETEARQPPQATPTSSSESGEGVREGEAQTPAAVTPEIIAPGRTREDMFATPGKPLDCDYYFDNMDLDGLLSRLEQNKVSQDLLSPSLAGGKGPDKVSKTRQEEGEAEQGGEVAASPGTKGAAQEGEPDVPKPSSGGDEPVKVPEASRAIPASAAMEEAEQVELDSIDIAVVSHPIMDLWDEDDINDESTEEWLFLSQKWTPQDLGNVARTLSGKKFQLEKVFNLKIPSGFYAMAGERGVMLKLTKPEASSDSLSTKSILHDLNSTFNLPYHVFHNSDQMEELVSSGIRHRRRMSATKLSALRLDGKKNGFSQNVSESQSRDFACVALSPDLKSIARALESLCCSPVLPKEKVVDGDFEMLSLVAISSCTKAISQQDRNSLMMGTGSKLLSPLRRDRIRSNREHRLENGVVFVLLFGMNAASHCLHCLEEGKEEILGLVPKLSTTYFATKHFGRDEMLQDPRATGSLKPSMGMVPGLPVERTRCAIDLKLSESIYFESFLRSLTRQGFSLCDVGMSTATSLGDGKQISDSPKMVLTVEKADGRRNMQYCVHNALRINPTSGVWCPASTNPPLEDWIEKDRRIDPAGLRDQIMKEKATCLILGPFDNDERAGEKGQIFQDLSEISKFSRKNGFRLTALWSIDSGNAKVFKQVEGQVQEAALGKAKPNKRMFVMVLLTREMAVVKMQLLGGVKKCKHPEWIPKTKEEVFEAVRLFKCCL</sequence>
<feature type="compositionally biased region" description="Basic and acidic residues" evidence="1">
    <location>
        <begin position="100"/>
        <end position="121"/>
    </location>
</feature>
<evidence type="ECO:0000313" key="3">
    <source>
        <dbReference type="Proteomes" id="UP000316726"/>
    </source>
</evidence>
<organism evidence="2 3">
    <name type="scientific">Chloropicon primus</name>
    <dbReference type="NCBI Taxonomy" id="1764295"/>
    <lineage>
        <taxon>Eukaryota</taxon>
        <taxon>Viridiplantae</taxon>
        <taxon>Chlorophyta</taxon>
        <taxon>Chloropicophyceae</taxon>
        <taxon>Chloropicales</taxon>
        <taxon>Chloropicaceae</taxon>
        <taxon>Chloropicon</taxon>
    </lineage>
</organism>
<proteinExistence type="predicted"/>
<dbReference type="EMBL" id="CP031037">
    <property type="protein sequence ID" value="QDZ20428.1"/>
    <property type="molecule type" value="Genomic_DNA"/>
</dbReference>
<evidence type="ECO:0000256" key="1">
    <source>
        <dbReference type="SAM" id="MobiDB-lite"/>
    </source>
</evidence>
<keyword evidence="3" id="KW-1185">Reference proteome</keyword>
<gene>
    <name evidence="2" type="ORF">A3770_04p29460</name>
</gene>
<evidence type="ECO:0000313" key="2">
    <source>
        <dbReference type="EMBL" id="QDZ20428.1"/>
    </source>
</evidence>
<feature type="region of interest" description="Disordered" evidence="1">
    <location>
        <begin position="77"/>
        <end position="176"/>
    </location>
</feature>
<feature type="region of interest" description="Disordered" evidence="1">
    <location>
        <begin position="199"/>
        <end position="259"/>
    </location>
</feature>